<organism evidence="1">
    <name type="scientific">marine sediment metagenome</name>
    <dbReference type="NCBI Taxonomy" id="412755"/>
    <lineage>
        <taxon>unclassified sequences</taxon>
        <taxon>metagenomes</taxon>
        <taxon>ecological metagenomes</taxon>
    </lineage>
</organism>
<gene>
    <name evidence="1" type="ORF">LCGC14_2721700</name>
</gene>
<sequence>MKKLCKHGFKVSSVDEKALQHYLLVTPLKWSQDALIGMINKAVKTIMRDWFEKYKETQTGNITADYSVIIPAIVSMTDFKISKLQIPESCTIKRTEKPSKEIWEGGFDIEDYEEMALFAMYEDPEAMLDWFMENKIYQRRKAFVKEKEMQFINEKKPFPANQDDFIDFACNEAGYKNRKQSEE</sequence>
<reference evidence="1" key="1">
    <citation type="journal article" date="2015" name="Nature">
        <title>Complex archaea that bridge the gap between prokaryotes and eukaryotes.</title>
        <authorList>
            <person name="Spang A."/>
            <person name="Saw J.H."/>
            <person name="Jorgensen S.L."/>
            <person name="Zaremba-Niedzwiedzka K."/>
            <person name="Martijn J."/>
            <person name="Lind A.E."/>
            <person name="van Eijk R."/>
            <person name="Schleper C."/>
            <person name="Guy L."/>
            <person name="Ettema T.J."/>
        </authorList>
    </citation>
    <scope>NUCLEOTIDE SEQUENCE</scope>
</reference>
<accession>A0A0F8ZA06</accession>
<protein>
    <submittedName>
        <fullName evidence="1">Uncharacterized protein</fullName>
    </submittedName>
</protein>
<dbReference type="AlphaFoldDB" id="A0A0F8ZA06"/>
<comment type="caution">
    <text evidence="1">The sequence shown here is derived from an EMBL/GenBank/DDBJ whole genome shotgun (WGS) entry which is preliminary data.</text>
</comment>
<evidence type="ECO:0000313" key="1">
    <source>
        <dbReference type="EMBL" id="KKK90568.1"/>
    </source>
</evidence>
<dbReference type="EMBL" id="LAZR01049042">
    <property type="protein sequence ID" value="KKK90568.1"/>
    <property type="molecule type" value="Genomic_DNA"/>
</dbReference>
<name>A0A0F8ZA06_9ZZZZ</name>
<proteinExistence type="predicted"/>